<dbReference type="eggNOG" id="KOG2512">
    <property type="taxonomic scope" value="Eukaryota"/>
</dbReference>
<dbReference type="Pfam" id="PF07986">
    <property type="entry name" value="TBCC"/>
    <property type="match status" value="1"/>
</dbReference>
<proteinExistence type="inferred from homology"/>
<dbReference type="Gene3D" id="2.160.20.70">
    <property type="match status" value="1"/>
</dbReference>
<keyword evidence="6" id="KW-1185">Reference proteome</keyword>
<evidence type="ECO:0000256" key="3">
    <source>
        <dbReference type="SAM" id="MobiDB-lite"/>
    </source>
</evidence>
<dbReference type="SMART" id="SM00673">
    <property type="entry name" value="CARP"/>
    <property type="match status" value="2"/>
</dbReference>
<evidence type="ECO:0000259" key="4">
    <source>
        <dbReference type="PROSITE" id="PS51329"/>
    </source>
</evidence>
<evidence type="ECO:0000256" key="1">
    <source>
        <dbReference type="ARBA" id="ARBA00008848"/>
    </source>
</evidence>
<organism evidence="5 6">
    <name type="scientific">Sphaeroforma arctica JP610</name>
    <dbReference type="NCBI Taxonomy" id="667725"/>
    <lineage>
        <taxon>Eukaryota</taxon>
        <taxon>Ichthyosporea</taxon>
        <taxon>Ichthyophonida</taxon>
        <taxon>Sphaeroforma</taxon>
    </lineage>
</organism>
<dbReference type="PANTHER" id="PTHR15139">
    <property type="entry name" value="TUBULIN FOLDING COFACTOR C"/>
    <property type="match status" value="1"/>
</dbReference>
<dbReference type="GO" id="GO:0007021">
    <property type="term" value="P:tubulin complex assembly"/>
    <property type="evidence" value="ECO:0007669"/>
    <property type="project" value="TreeGrafter"/>
</dbReference>
<dbReference type="InterPro" id="IPR016098">
    <property type="entry name" value="CAP/MinC_C"/>
</dbReference>
<dbReference type="GeneID" id="25911274"/>
<evidence type="ECO:0000256" key="2">
    <source>
        <dbReference type="ARBA" id="ARBA00023186"/>
    </source>
</evidence>
<accession>A0A0L0FL60</accession>
<protein>
    <recommendedName>
        <fullName evidence="4">C-CAP/cofactor C-like domain-containing protein</fullName>
    </recommendedName>
</protein>
<gene>
    <name evidence="5" type="ORF">SARC_10770</name>
</gene>
<keyword evidence="2" id="KW-0143">Chaperone</keyword>
<dbReference type="InterPro" id="IPR017901">
    <property type="entry name" value="C-CAP_CF_C-like"/>
</dbReference>
<dbReference type="OrthoDB" id="194775at2759"/>
<dbReference type="PANTHER" id="PTHR15139:SF0">
    <property type="entry name" value="TUBULIN-SPECIFIC CHAPERONE C"/>
    <property type="match status" value="1"/>
</dbReference>
<comment type="similarity">
    <text evidence="1">Belongs to the TBCC family.</text>
</comment>
<dbReference type="PROSITE" id="PS51329">
    <property type="entry name" value="C_CAP_COFACTOR_C"/>
    <property type="match status" value="1"/>
</dbReference>
<reference evidence="5 6" key="1">
    <citation type="submission" date="2011-02" db="EMBL/GenBank/DDBJ databases">
        <title>The Genome Sequence of Sphaeroforma arctica JP610.</title>
        <authorList>
            <consortium name="The Broad Institute Genome Sequencing Platform"/>
            <person name="Russ C."/>
            <person name="Cuomo C."/>
            <person name="Young S.K."/>
            <person name="Zeng Q."/>
            <person name="Gargeya S."/>
            <person name="Alvarado L."/>
            <person name="Berlin A."/>
            <person name="Chapman S.B."/>
            <person name="Chen Z."/>
            <person name="Freedman E."/>
            <person name="Gellesch M."/>
            <person name="Goldberg J."/>
            <person name="Griggs A."/>
            <person name="Gujja S."/>
            <person name="Heilman E."/>
            <person name="Heiman D."/>
            <person name="Howarth C."/>
            <person name="Mehta T."/>
            <person name="Neiman D."/>
            <person name="Pearson M."/>
            <person name="Roberts A."/>
            <person name="Saif S."/>
            <person name="Shea T."/>
            <person name="Shenoy N."/>
            <person name="Sisk P."/>
            <person name="Stolte C."/>
            <person name="Sykes S."/>
            <person name="White J."/>
            <person name="Yandava C."/>
            <person name="Burger G."/>
            <person name="Gray M.W."/>
            <person name="Holland P.W.H."/>
            <person name="King N."/>
            <person name="Lang F.B.F."/>
            <person name="Roger A.J."/>
            <person name="Ruiz-Trillo I."/>
            <person name="Haas B."/>
            <person name="Nusbaum C."/>
            <person name="Birren B."/>
        </authorList>
    </citation>
    <scope>NUCLEOTIDE SEQUENCE [LARGE SCALE GENOMIC DNA]</scope>
    <source>
        <strain evidence="5 6">JP610</strain>
    </source>
</reference>
<name>A0A0L0FL60_9EUKA</name>
<dbReference type="Proteomes" id="UP000054560">
    <property type="component" value="Unassembled WGS sequence"/>
</dbReference>
<dbReference type="AlphaFoldDB" id="A0A0L0FL60"/>
<dbReference type="STRING" id="667725.A0A0L0FL60"/>
<feature type="domain" description="C-CAP/cofactor C-like" evidence="4">
    <location>
        <begin position="271"/>
        <end position="445"/>
    </location>
</feature>
<dbReference type="GO" id="GO:0007023">
    <property type="term" value="P:post-chaperonin tubulin folding pathway"/>
    <property type="evidence" value="ECO:0007669"/>
    <property type="project" value="InterPro"/>
</dbReference>
<feature type="compositionally biased region" description="Polar residues" evidence="3">
    <location>
        <begin position="171"/>
        <end position="189"/>
    </location>
</feature>
<dbReference type="InterPro" id="IPR012945">
    <property type="entry name" value="Tubulin-bd_cofactor_C_dom"/>
</dbReference>
<dbReference type="RefSeq" id="XP_014150650.1">
    <property type="nucleotide sequence ID" value="XM_014295175.1"/>
</dbReference>
<evidence type="ECO:0000313" key="5">
    <source>
        <dbReference type="EMBL" id="KNC76748.1"/>
    </source>
</evidence>
<dbReference type="GO" id="GO:0005737">
    <property type="term" value="C:cytoplasm"/>
    <property type="evidence" value="ECO:0007669"/>
    <property type="project" value="TreeGrafter"/>
</dbReference>
<dbReference type="EMBL" id="KQ242978">
    <property type="protein sequence ID" value="KNC76748.1"/>
    <property type="molecule type" value="Genomic_DNA"/>
</dbReference>
<dbReference type="InterPro" id="IPR006599">
    <property type="entry name" value="CARP_motif"/>
</dbReference>
<dbReference type="InterPro" id="IPR027684">
    <property type="entry name" value="TBCC"/>
</dbReference>
<sequence>MNDECINSSAIELPAHLLQRQIELASNAKRDPETSCGTVVGGDWKGQSTAKLTESFWNAFDTLAAQIATSAQGLGTFEETQFKTISEKTCRDLPHIEVGLGVKKGSMPSQLGAFGNSTTRTKLSDVRETLLEELSQMVSGHVDILAAYDMGRAQKRLKELQAYTRKDIGRQSNARSDISTTAANESSESQNKKTLTDEEGYTTADNKVAAGAGGRAVCLGDFPTVAPAKKKFAFKSRTRVATNTNSDIPKVSVTTSSEYKHAESTAPAAQPIKSLNDTRFETDINATTDKTYSVTRTKIAKTDQVSINVQWGEGREISLSGDELSGEVCLSHLRDCTVYLNGRVSTLRVRDVVGCRIYTGVVTQSVMVFDTKDSTVQTACGQLRIHDTIKTDFFLLLTSHPIIEDCSELRFGRYTYDFEGNEADIEERAFDRNSTLWREVLDFKWQHPGKPSPNWKLYADTES</sequence>
<evidence type="ECO:0000313" key="6">
    <source>
        <dbReference type="Proteomes" id="UP000054560"/>
    </source>
</evidence>
<feature type="region of interest" description="Disordered" evidence="3">
    <location>
        <begin position="171"/>
        <end position="200"/>
    </location>
</feature>